<dbReference type="Pfam" id="PF07883">
    <property type="entry name" value="Cupin_2"/>
    <property type="match status" value="1"/>
</dbReference>
<dbReference type="OrthoDB" id="9798585at2"/>
<evidence type="ECO:0000313" key="3">
    <source>
        <dbReference type="EMBL" id="OLQ94482.1"/>
    </source>
</evidence>
<evidence type="ECO:0000313" key="5">
    <source>
        <dbReference type="Proteomes" id="UP000186313"/>
    </source>
</evidence>
<dbReference type="InterPro" id="IPR013096">
    <property type="entry name" value="Cupin_2"/>
</dbReference>
<dbReference type="RefSeq" id="WP_075705597.1">
    <property type="nucleotide sequence ID" value="NZ_AP019655.1"/>
</dbReference>
<dbReference type="EMBL" id="MJMJ01000001">
    <property type="protein sequence ID" value="OLQ93011.1"/>
    <property type="molecule type" value="Genomic_DNA"/>
</dbReference>
<protein>
    <submittedName>
        <fullName evidence="2">Cupin</fullName>
    </submittedName>
</protein>
<evidence type="ECO:0000259" key="1">
    <source>
        <dbReference type="Pfam" id="PF07883"/>
    </source>
</evidence>
<dbReference type="Gene3D" id="2.60.120.10">
    <property type="entry name" value="Jelly Rolls"/>
    <property type="match status" value="1"/>
</dbReference>
<sequence length="105" mass="12357">MNNLFSCIPPFLDHEQFRDIVKTDQIRIERIVSYGQSSPEQGWYEQDENEWVMVLTGFGIIEYDNGERFELKQGDYLNIAAHQKHRVTATSDKEPTVWLAVFYPD</sequence>
<evidence type="ECO:0000313" key="4">
    <source>
        <dbReference type="Proteomes" id="UP000186039"/>
    </source>
</evidence>
<dbReference type="AlphaFoldDB" id="A0A1Q9HQ66"/>
<dbReference type="InterPro" id="IPR014710">
    <property type="entry name" value="RmlC-like_jellyroll"/>
</dbReference>
<dbReference type="Proteomes" id="UP000186039">
    <property type="component" value="Unassembled WGS sequence"/>
</dbReference>
<dbReference type="STRING" id="1381081.BIY22_00525"/>
<gene>
    <name evidence="3" type="ORF">BIY20_07530</name>
    <name evidence="2" type="ORF">BIY22_00525</name>
</gene>
<organism evidence="2 5">
    <name type="scientific">Vibrio panuliri</name>
    <dbReference type="NCBI Taxonomy" id="1381081"/>
    <lineage>
        <taxon>Bacteria</taxon>
        <taxon>Pseudomonadati</taxon>
        <taxon>Pseudomonadota</taxon>
        <taxon>Gammaproteobacteria</taxon>
        <taxon>Vibrionales</taxon>
        <taxon>Vibrionaceae</taxon>
        <taxon>Vibrio</taxon>
    </lineage>
</organism>
<comment type="caution">
    <text evidence="2">The sequence shown here is derived from an EMBL/GenBank/DDBJ whole genome shotgun (WGS) entry which is preliminary data.</text>
</comment>
<name>A0A1Q9HQ66_9VIBR</name>
<dbReference type="CDD" id="cd06981">
    <property type="entry name" value="cupin_reut_a1446"/>
    <property type="match status" value="1"/>
</dbReference>
<proteinExistence type="predicted"/>
<dbReference type="SUPFAM" id="SSF51182">
    <property type="entry name" value="RmlC-like cupins"/>
    <property type="match status" value="1"/>
</dbReference>
<keyword evidence="4" id="KW-1185">Reference proteome</keyword>
<evidence type="ECO:0000313" key="2">
    <source>
        <dbReference type="EMBL" id="OLQ93011.1"/>
    </source>
</evidence>
<dbReference type="Proteomes" id="UP000186313">
    <property type="component" value="Unassembled WGS sequence"/>
</dbReference>
<dbReference type="InterPro" id="IPR011051">
    <property type="entry name" value="RmlC_Cupin_sf"/>
</dbReference>
<dbReference type="EMBL" id="MJMH01000122">
    <property type="protein sequence ID" value="OLQ94482.1"/>
    <property type="molecule type" value="Genomic_DNA"/>
</dbReference>
<accession>A0A1Q9HQ66</accession>
<reference evidence="4 5" key="1">
    <citation type="submission" date="2016-09" db="EMBL/GenBank/DDBJ databases">
        <title>Genomic Taxonomy of the Vibrionaceae.</title>
        <authorList>
            <person name="Gonzalez-Castillo A."/>
            <person name="Gomez-Gil B."/>
            <person name="Enciso-Ibarra K."/>
        </authorList>
    </citation>
    <scope>NUCLEOTIDE SEQUENCE [LARGE SCALE GENOMIC DNA]</scope>
    <source>
        <strain evidence="3 4">CAIM 1902</strain>
        <strain evidence="2 5">CAIM 703</strain>
    </source>
</reference>
<feature type="domain" description="Cupin type-2" evidence="1">
    <location>
        <begin position="45"/>
        <end position="102"/>
    </location>
</feature>